<dbReference type="Proteomes" id="UP000321773">
    <property type="component" value="Unassembled WGS sequence"/>
</dbReference>
<dbReference type="InterPro" id="IPR018484">
    <property type="entry name" value="FGGY_N"/>
</dbReference>
<name>A0A1I6TVJ0_9BACI</name>
<evidence type="ECO:0000313" key="7">
    <source>
        <dbReference type="EMBL" id="SFS93017.1"/>
    </source>
</evidence>
<keyword evidence="3 7" id="KW-0418">Kinase</keyword>
<reference evidence="6 9" key="2">
    <citation type="submission" date="2019-07" db="EMBL/GenBank/DDBJ databases">
        <title>Whole genome shotgun sequence of Halolactibacillus miurensis NBRC 100873.</title>
        <authorList>
            <person name="Hosoyama A."/>
            <person name="Uohara A."/>
            <person name="Ohji S."/>
            <person name="Ichikawa N."/>
        </authorList>
    </citation>
    <scope>NUCLEOTIDE SEQUENCE [LARGE SCALE GENOMIC DNA]</scope>
    <source>
        <strain evidence="6 9">NBRC 100873</strain>
    </source>
</reference>
<feature type="domain" description="Carbohydrate kinase FGGY N-terminal" evidence="4">
    <location>
        <begin position="1"/>
        <end position="239"/>
    </location>
</feature>
<dbReference type="Pfam" id="PF00370">
    <property type="entry name" value="FGGY_N"/>
    <property type="match status" value="1"/>
</dbReference>
<feature type="domain" description="Carbohydrate kinase FGGY C-terminal" evidence="5">
    <location>
        <begin position="250"/>
        <end position="429"/>
    </location>
</feature>
<dbReference type="PANTHER" id="PTHR43095:SF2">
    <property type="entry name" value="GLUCONOKINASE"/>
    <property type="match status" value="1"/>
</dbReference>
<dbReference type="RefSeq" id="WP_177220713.1">
    <property type="nucleotide sequence ID" value="NZ_BJWJ01000034.1"/>
</dbReference>
<sequence>MTVTIDVGTTAVKVLQFNDAHYVIDEQSQTYPTMYTDHGQAEQDPDTIIEAVFGCLQKLKLTKSDTIILSGAMHSLMAVNQDFQPQTKLMIWADQRASTVIDIFKETPKAQTFFSKTKTPIHPMSPFAKLLWLKETKAGQALKQTLTNVLWIDMKTYLWYHLTGYHELDFSLASSTGLFNSDTLTYDDEILAYVDLKVDQLPELVPVTHTRMVTEKIRAALGFSHRVMIGSSDGVLANISEGLNTQDVHLTIGTSGAIRMTVPKPYVDEKGRLFCYYLDDKHWVIGGAVNNGGNVLKWLDDLLFDGTTAVYAYIDTLDFEMFDPSLIFIPHLNGERAPFWDTGRTGQLNGLKMSHSKADMVKAVVYGIMFNLRHVFDTLKNVTGDIHTVHISGGFFKVPQFKVLISQVLNVSVIESTTLEQTSRGALRLLVDIEQQEDAQIITQQPTKQQEDYYARYLQGVLK</sequence>
<evidence type="ECO:0000256" key="1">
    <source>
        <dbReference type="ARBA" id="ARBA00009156"/>
    </source>
</evidence>
<dbReference type="SUPFAM" id="SSF53067">
    <property type="entry name" value="Actin-like ATPase domain"/>
    <property type="match status" value="2"/>
</dbReference>
<organism evidence="7 8">
    <name type="scientific">Halolactibacillus miurensis</name>
    <dbReference type="NCBI Taxonomy" id="306541"/>
    <lineage>
        <taxon>Bacteria</taxon>
        <taxon>Bacillati</taxon>
        <taxon>Bacillota</taxon>
        <taxon>Bacilli</taxon>
        <taxon>Bacillales</taxon>
        <taxon>Bacillaceae</taxon>
        <taxon>Halolactibacillus</taxon>
    </lineage>
</organism>
<evidence type="ECO:0000259" key="5">
    <source>
        <dbReference type="Pfam" id="PF02782"/>
    </source>
</evidence>
<keyword evidence="9" id="KW-1185">Reference proteome</keyword>
<evidence type="ECO:0000313" key="8">
    <source>
        <dbReference type="Proteomes" id="UP000199139"/>
    </source>
</evidence>
<dbReference type="InterPro" id="IPR050406">
    <property type="entry name" value="FGGY_Carb_Kinase"/>
</dbReference>
<dbReference type="PIRSF" id="PIRSF000538">
    <property type="entry name" value="GlpK"/>
    <property type="match status" value="1"/>
</dbReference>
<dbReference type="InterPro" id="IPR043129">
    <property type="entry name" value="ATPase_NBD"/>
</dbReference>
<evidence type="ECO:0000256" key="2">
    <source>
        <dbReference type="ARBA" id="ARBA00022679"/>
    </source>
</evidence>
<evidence type="ECO:0000313" key="6">
    <source>
        <dbReference type="EMBL" id="GEM05455.1"/>
    </source>
</evidence>
<dbReference type="EMBL" id="FPAI01000018">
    <property type="protein sequence ID" value="SFS93017.1"/>
    <property type="molecule type" value="Genomic_DNA"/>
</dbReference>
<accession>A0A1I6TVJ0</accession>
<dbReference type="EMBL" id="BJWJ01000034">
    <property type="protein sequence ID" value="GEM05455.1"/>
    <property type="molecule type" value="Genomic_DNA"/>
</dbReference>
<dbReference type="AlphaFoldDB" id="A0A1I6TVJ0"/>
<reference evidence="7 8" key="1">
    <citation type="submission" date="2016-10" db="EMBL/GenBank/DDBJ databases">
        <authorList>
            <person name="de Groot N.N."/>
        </authorList>
    </citation>
    <scope>NUCLEOTIDE SEQUENCE [LARGE SCALE GENOMIC DNA]</scope>
    <source>
        <strain evidence="7 8">DSM 17074</strain>
    </source>
</reference>
<evidence type="ECO:0000259" key="4">
    <source>
        <dbReference type="Pfam" id="PF00370"/>
    </source>
</evidence>
<evidence type="ECO:0000256" key="3">
    <source>
        <dbReference type="ARBA" id="ARBA00022777"/>
    </source>
</evidence>
<comment type="similarity">
    <text evidence="1">Belongs to the FGGY kinase family.</text>
</comment>
<dbReference type="CDD" id="cd07770">
    <property type="entry name" value="ASKHA_NBD_FGGY_GntK"/>
    <property type="match status" value="1"/>
</dbReference>
<proteinExistence type="inferred from homology"/>
<dbReference type="InterPro" id="IPR000577">
    <property type="entry name" value="Carb_kinase_FGGY"/>
</dbReference>
<protein>
    <submittedName>
        <fullName evidence="6">Gluconate kinase</fullName>
    </submittedName>
    <submittedName>
        <fullName evidence="7">Gluconokinase</fullName>
    </submittedName>
</protein>
<gene>
    <name evidence="6" type="ORF">HMI01_24430</name>
    <name evidence="7" type="ORF">SAMN05421668_11830</name>
</gene>
<dbReference type="Pfam" id="PF02782">
    <property type="entry name" value="FGGY_C"/>
    <property type="match status" value="1"/>
</dbReference>
<keyword evidence="2" id="KW-0808">Transferase</keyword>
<dbReference type="Gene3D" id="3.30.420.40">
    <property type="match status" value="2"/>
</dbReference>
<dbReference type="GO" id="GO:0016301">
    <property type="term" value="F:kinase activity"/>
    <property type="evidence" value="ECO:0007669"/>
    <property type="project" value="UniProtKB-KW"/>
</dbReference>
<dbReference type="InterPro" id="IPR018485">
    <property type="entry name" value="FGGY_C"/>
</dbReference>
<dbReference type="Proteomes" id="UP000199139">
    <property type="component" value="Unassembled WGS sequence"/>
</dbReference>
<evidence type="ECO:0000313" key="9">
    <source>
        <dbReference type="Proteomes" id="UP000321773"/>
    </source>
</evidence>
<dbReference type="STRING" id="306541.SAMN05421668_11830"/>
<dbReference type="GO" id="GO:0005975">
    <property type="term" value="P:carbohydrate metabolic process"/>
    <property type="evidence" value="ECO:0007669"/>
    <property type="project" value="InterPro"/>
</dbReference>
<dbReference type="PANTHER" id="PTHR43095">
    <property type="entry name" value="SUGAR KINASE"/>
    <property type="match status" value="1"/>
</dbReference>